<dbReference type="RefSeq" id="XP_030846431.1">
    <property type="nucleotide sequence ID" value="XM_030990571.1"/>
</dbReference>
<comment type="subcellular location">
    <subcellularLocation>
        <location evidence="1">Secreted</location>
    </subcellularLocation>
</comment>
<dbReference type="EnsemblMetazoa" id="XM_030990571">
    <property type="protein sequence ID" value="XP_030846431"/>
    <property type="gene ID" value="LOC115926109"/>
</dbReference>
<dbReference type="SMART" id="SM00179">
    <property type="entry name" value="EGF_CA"/>
    <property type="match status" value="2"/>
</dbReference>
<evidence type="ECO:0000256" key="4">
    <source>
        <dbReference type="ARBA" id="ARBA00022729"/>
    </source>
</evidence>
<dbReference type="GO" id="GO:0007157">
    <property type="term" value="P:heterophilic cell-cell adhesion via plasma membrane cell adhesion molecules"/>
    <property type="evidence" value="ECO:0000318"/>
    <property type="project" value="GO_Central"/>
</dbReference>
<dbReference type="PROSITE" id="PS00022">
    <property type="entry name" value="EGF_1"/>
    <property type="match status" value="1"/>
</dbReference>
<dbReference type="AlphaFoldDB" id="A0A7M7P7U8"/>
<dbReference type="PANTHER" id="PTHR24040:SF13">
    <property type="entry name" value="FIBROPELLIN-1"/>
    <property type="match status" value="1"/>
</dbReference>
<dbReference type="InterPro" id="IPR001881">
    <property type="entry name" value="EGF-like_Ca-bd_dom"/>
</dbReference>
<dbReference type="KEGG" id="spu:115926109"/>
<dbReference type="Proteomes" id="UP000007110">
    <property type="component" value="Unassembled WGS sequence"/>
</dbReference>
<dbReference type="InterPro" id="IPR000742">
    <property type="entry name" value="EGF"/>
</dbReference>
<evidence type="ECO:0000256" key="6">
    <source>
        <dbReference type="ARBA" id="ARBA00023157"/>
    </source>
</evidence>
<dbReference type="Gene3D" id="2.10.25.10">
    <property type="entry name" value="Laminin"/>
    <property type="match status" value="2"/>
</dbReference>
<dbReference type="InterPro" id="IPR000152">
    <property type="entry name" value="EGF-type_Asp/Asn_hydroxyl_site"/>
</dbReference>
<dbReference type="PROSITE" id="PS50228">
    <property type="entry name" value="SUEL_LECTIN"/>
    <property type="match status" value="1"/>
</dbReference>
<feature type="chain" id="PRO_5029580230" evidence="9">
    <location>
        <begin position="24"/>
        <end position="401"/>
    </location>
</feature>
<dbReference type="PROSITE" id="PS50026">
    <property type="entry name" value="EGF_3"/>
    <property type="match status" value="2"/>
</dbReference>
<dbReference type="SUPFAM" id="SSF57196">
    <property type="entry name" value="EGF/Laminin"/>
    <property type="match status" value="2"/>
</dbReference>
<evidence type="ECO:0000256" key="8">
    <source>
        <dbReference type="PROSITE-ProRule" id="PRU00076"/>
    </source>
</evidence>
<keyword evidence="3 8" id="KW-0245">EGF-like domain</keyword>
<dbReference type="OMA" id="DADWMFY"/>
<dbReference type="Pfam" id="PF12248">
    <property type="entry name" value="Methyltransf_FA"/>
    <property type="match status" value="1"/>
</dbReference>
<feature type="disulfide bond" evidence="8">
    <location>
        <begin position="110"/>
        <end position="119"/>
    </location>
</feature>
<evidence type="ECO:0000313" key="12">
    <source>
        <dbReference type="EnsemblMetazoa" id="XP_030846431"/>
    </source>
</evidence>
<dbReference type="GO" id="GO:0030246">
    <property type="term" value="F:carbohydrate binding"/>
    <property type="evidence" value="ECO:0007669"/>
    <property type="project" value="InterPro"/>
</dbReference>
<proteinExistence type="predicted"/>
<dbReference type="OrthoDB" id="430340at2759"/>
<dbReference type="GeneID" id="115926109"/>
<feature type="disulfide bond" evidence="8">
    <location>
        <begin position="148"/>
        <end position="157"/>
    </location>
</feature>
<dbReference type="PROSITE" id="PS01187">
    <property type="entry name" value="EGF_CA"/>
    <property type="match status" value="1"/>
</dbReference>
<dbReference type="CDD" id="cd00054">
    <property type="entry name" value="EGF_CA"/>
    <property type="match status" value="2"/>
</dbReference>
<reference evidence="13" key="1">
    <citation type="submission" date="2015-02" db="EMBL/GenBank/DDBJ databases">
        <title>Genome sequencing for Strongylocentrotus purpuratus.</title>
        <authorList>
            <person name="Murali S."/>
            <person name="Liu Y."/>
            <person name="Vee V."/>
            <person name="English A."/>
            <person name="Wang M."/>
            <person name="Skinner E."/>
            <person name="Han Y."/>
            <person name="Muzny D.M."/>
            <person name="Worley K.C."/>
            <person name="Gibbs R.A."/>
        </authorList>
    </citation>
    <scope>NUCLEOTIDE SEQUENCE</scope>
</reference>
<dbReference type="FunFam" id="2.10.25.10:FF:000004">
    <property type="entry name" value="Neurogenic locus notch 1"/>
    <property type="match status" value="1"/>
</dbReference>
<dbReference type="Pfam" id="PF00008">
    <property type="entry name" value="EGF"/>
    <property type="match status" value="2"/>
</dbReference>
<dbReference type="GO" id="GO:0005886">
    <property type="term" value="C:plasma membrane"/>
    <property type="evidence" value="ECO:0000318"/>
    <property type="project" value="GO_Central"/>
</dbReference>
<feature type="domain" description="EGF-like" evidence="10">
    <location>
        <begin position="122"/>
        <end position="158"/>
    </location>
</feature>
<organism evidence="12 13">
    <name type="scientific">Strongylocentrotus purpuratus</name>
    <name type="common">Purple sea urchin</name>
    <dbReference type="NCBI Taxonomy" id="7668"/>
    <lineage>
        <taxon>Eukaryota</taxon>
        <taxon>Metazoa</taxon>
        <taxon>Echinodermata</taxon>
        <taxon>Eleutherozoa</taxon>
        <taxon>Echinozoa</taxon>
        <taxon>Echinoidea</taxon>
        <taxon>Euechinoidea</taxon>
        <taxon>Echinacea</taxon>
        <taxon>Camarodonta</taxon>
        <taxon>Echinidea</taxon>
        <taxon>Strongylocentrotidae</taxon>
        <taxon>Strongylocentrotus</taxon>
    </lineage>
</organism>
<keyword evidence="2" id="KW-0964">Secreted</keyword>
<dbReference type="Gene3D" id="2.60.120.740">
    <property type="match status" value="1"/>
</dbReference>
<reference evidence="12" key="2">
    <citation type="submission" date="2021-01" db="UniProtKB">
        <authorList>
            <consortium name="EnsemblMetazoa"/>
        </authorList>
    </citation>
    <scope>IDENTIFICATION</scope>
</reference>
<evidence type="ECO:0000313" key="13">
    <source>
        <dbReference type="Proteomes" id="UP000007110"/>
    </source>
</evidence>
<dbReference type="InterPro" id="IPR043159">
    <property type="entry name" value="Lectin_gal-bd_sf"/>
</dbReference>
<dbReference type="PROSITE" id="PS00010">
    <property type="entry name" value="ASX_HYDROXYL"/>
    <property type="match status" value="2"/>
</dbReference>
<evidence type="ECO:0000256" key="7">
    <source>
        <dbReference type="ARBA" id="ARBA00023180"/>
    </source>
</evidence>
<feature type="domain" description="SUEL-type lectin" evidence="11">
    <location>
        <begin position="167"/>
        <end position="254"/>
    </location>
</feature>
<evidence type="ECO:0000256" key="2">
    <source>
        <dbReference type="ARBA" id="ARBA00022525"/>
    </source>
</evidence>
<evidence type="ECO:0000256" key="9">
    <source>
        <dbReference type="SAM" id="SignalP"/>
    </source>
</evidence>
<dbReference type="PRINTS" id="PR00010">
    <property type="entry name" value="EGFBLOOD"/>
</dbReference>
<dbReference type="GO" id="GO:0005576">
    <property type="term" value="C:extracellular region"/>
    <property type="evidence" value="ECO:0007669"/>
    <property type="project" value="UniProtKB-SubCell"/>
</dbReference>
<accession>A0A7M7P7U8</accession>
<keyword evidence="6 8" id="KW-1015">Disulfide bond</keyword>
<keyword evidence="13" id="KW-1185">Reference proteome</keyword>
<protein>
    <submittedName>
        <fullName evidence="12">Uncharacterized protein</fullName>
    </submittedName>
</protein>
<dbReference type="FunFam" id="2.10.25.10:FF:000143">
    <property type="entry name" value="Protein crumbs 1"/>
    <property type="match status" value="1"/>
</dbReference>
<dbReference type="InterPro" id="IPR000922">
    <property type="entry name" value="Lectin_gal-bd_dom"/>
</dbReference>
<name>A0A7M7P7U8_STRPU</name>
<evidence type="ECO:0000256" key="3">
    <source>
        <dbReference type="ARBA" id="ARBA00022536"/>
    </source>
</evidence>
<sequence length="401" mass="43721">MPVVRGLFALILGSSVFFPRTDSALPGDAGCAASIICPIVFDEMTNTEVQLVPKLVLPSSSVMSNLMESAGVSGGNKWTCSYPDIDDCASSPCSSRHRCIDGERSYKCECIAGYAGPNCEVDINECASNPCQNGGTCVDKLNRYSCSCHKGFDSGQCQTRKMYKSTTCEDDIITLDCGQDNCIHIVDANFGRISGAQICSTNRTLTVDCFADSLLAVRTSCEGVSSCTMTVNTATFGDPCFSIPKYLTIKHQCLCGFHTNDSGTNHNYHWLFPVSRIQNGEFKFLVRADNDVHVGLANRASLYGEYVEFAFCGWDNSAAGIKRDCVDCLPVIKVPGTLCQTDAFTDLWITFADGLYQVGLADQTEPFIQWQDPNPFDVTHLGVFSGYGSDADWMFYSHCIP</sequence>
<dbReference type="InterPro" id="IPR051145">
    <property type="entry name" value="GAS-SHBG-PROS"/>
</dbReference>
<dbReference type="Pfam" id="PF02140">
    <property type="entry name" value="SUEL_Lectin"/>
    <property type="match status" value="1"/>
</dbReference>
<dbReference type="GO" id="GO:0032991">
    <property type="term" value="C:protein-containing complex"/>
    <property type="evidence" value="ECO:0000318"/>
    <property type="project" value="GO_Central"/>
</dbReference>
<keyword evidence="5" id="KW-0677">Repeat</keyword>
<dbReference type="GO" id="GO:0005509">
    <property type="term" value="F:calcium ion binding"/>
    <property type="evidence" value="ECO:0007669"/>
    <property type="project" value="InterPro"/>
</dbReference>
<evidence type="ECO:0000256" key="1">
    <source>
        <dbReference type="ARBA" id="ARBA00004613"/>
    </source>
</evidence>
<feature type="domain" description="EGF-like" evidence="10">
    <location>
        <begin position="84"/>
        <end position="120"/>
    </location>
</feature>
<evidence type="ECO:0000259" key="10">
    <source>
        <dbReference type="PROSITE" id="PS50026"/>
    </source>
</evidence>
<evidence type="ECO:0000256" key="5">
    <source>
        <dbReference type="ARBA" id="ARBA00022737"/>
    </source>
</evidence>
<keyword evidence="4 9" id="KW-0732">Signal</keyword>
<dbReference type="InterPro" id="IPR022041">
    <property type="entry name" value="Methyltransf_FA"/>
</dbReference>
<dbReference type="PROSITE" id="PS01186">
    <property type="entry name" value="EGF_2"/>
    <property type="match status" value="2"/>
</dbReference>
<comment type="caution">
    <text evidence="8">Lacks conserved residue(s) required for the propagation of feature annotation.</text>
</comment>
<dbReference type="PANTHER" id="PTHR24040">
    <property type="entry name" value="LAMININ G-LIKE DOMAIN-CONTAINING PROTEIN"/>
    <property type="match status" value="1"/>
</dbReference>
<dbReference type="InterPro" id="IPR018097">
    <property type="entry name" value="EGF_Ca-bd_CS"/>
</dbReference>
<dbReference type="GO" id="GO:0045197">
    <property type="term" value="P:establishment or maintenance of epithelial cell apical/basal polarity"/>
    <property type="evidence" value="ECO:0000318"/>
    <property type="project" value="GO_Central"/>
</dbReference>
<dbReference type="InParanoid" id="A0A7M7P7U8"/>
<dbReference type="SMART" id="SM00181">
    <property type="entry name" value="EGF"/>
    <property type="match status" value="2"/>
</dbReference>
<keyword evidence="7" id="KW-0325">Glycoprotein</keyword>
<feature type="signal peptide" evidence="9">
    <location>
        <begin position="1"/>
        <end position="23"/>
    </location>
</feature>
<evidence type="ECO:0000259" key="11">
    <source>
        <dbReference type="PROSITE" id="PS50228"/>
    </source>
</evidence>